<evidence type="ECO:0000256" key="1">
    <source>
        <dbReference type="ARBA" id="ARBA00007452"/>
    </source>
</evidence>
<dbReference type="SUPFAM" id="SSF57863">
    <property type="entry name" value="ArfGap/RecO-like zinc finger"/>
    <property type="match status" value="1"/>
</dbReference>
<evidence type="ECO:0000313" key="9">
    <source>
        <dbReference type="EMBL" id="BAM47248.1"/>
    </source>
</evidence>
<dbReference type="Pfam" id="PF11967">
    <property type="entry name" value="RecO_N"/>
    <property type="match status" value="1"/>
</dbReference>
<keyword evidence="5 7" id="KW-0234">DNA repair</keyword>
<dbReference type="PANTHER" id="PTHR33991">
    <property type="entry name" value="DNA REPAIR PROTEIN RECO"/>
    <property type="match status" value="1"/>
</dbReference>
<dbReference type="InterPro" id="IPR012340">
    <property type="entry name" value="NA-bd_OB-fold"/>
</dbReference>
<feature type="domain" description="DNA replication/recombination mediator RecO N-terminal" evidence="8">
    <location>
        <begin position="1"/>
        <end position="77"/>
    </location>
</feature>
<dbReference type="Gene3D" id="1.20.1440.120">
    <property type="entry name" value="Recombination protein O, C-terminal domain"/>
    <property type="match status" value="1"/>
</dbReference>
<comment type="function">
    <text evidence="7">Involved in DNA repair and RecF pathway recombination.</text>
</comment>
<dbReference type="Proteomes" id="UP000006294">
    <property type="component" value="Chromosome"/>
</dbReference>
<dbReference type="EMBL" id="AP012050">
    <property type="protein sequence ID" value="BAM47248.1"/>
    <property type="molecule type" value="Genomic_DNA"/>
</dbReference>
<dbReference type="InterPro" id="IPR042242">
    <property type="entry name" value="RecO_C"/>
</dbReference>
<evidence type="ECO:0000256" key="7">
    <source>
        <dbReference type="HAMAP-Rule" id="MF_00201"/>
    </source>
</evidence>
<evidence type="ECO:0000256" key="5">
    <source>
        <dbReference type="ARBA" id="ARBA00023204"/>
    </source>
</evidence>
<dbReference type="InterPro" id="IPR037278">
    <property type="entry name" value="ARFGAP/RecO"/>
</dbReference>
<dbReference type="Gene3D" id="2.40.50.140">
    <property type="entry name" value="Nucleic acid-binding proteins"/>
    <property type="match status" value="1"/>
</dbReference>
<dbReference type="InterPro" id="IPR003717">
    <property type="entry name" value="RecO"/>
</dbReference>
<gene>
    <name evidence="7 9" type="primary">recO</name>
    <name evidence="9" type="ordered locus">AXY_11160</name>
</gene>
<proteinExistence type="inferred from homology"/>
<dbReference type="InterPro" id="IPR022572">
    <property type="entry name" value="DNA_rep/recomb_RecO_N"/>
</dbReference>
<dbReference type="HOGENOM" id="CLU_066632_4_0_9"/>
<dbReference type="PATRIC" id="fig|698758.3.peg.1114"/>
<evidence type="ECO:0000256" key="2">
    <source>
        <dbReference type="ARBA" id="ARBA00021310"/>
    </source>
</evidence>
<keyword evidence="3 7" id="KW-0227">DNA damage</keyword>
<dbReference type="AlphaFoldDB" id="K0J7B5"/>
<dbReference type="STRING" id="698758.AXY_11160"/>
<accession>K0J7B5</accession>
<dbReference type="OrthoDB" id="9797083at2"/>
<dbReference type="RefSeq" id="WP_015009853.1">
    <property type="nucleotide sequence ID" value="NC_018704.1"/>
</dbReference>
<dbReference type="PANTHER" id="PTHR33991:SF1">
    <property type="entry name" value="DNA REPAIR PROTEIN RECO"/>
    <property type="match status" value="1"/>
</dbReference>
<dbReference type="GO" id="GO:0043590">
    <property type="term" value="C:bacterial nucleoid"/>
    <property type="evidence" value="ECO:0007669"/>
    <property type="project" value="TreeGrafter"/>
</dbReference>
<evidence type="ECO:0000313" key="10">
    <source>
        <dbReference type="Proteomes" id="UP000006294"/>
    </source>
</evidence>
<evidence type="ECO:0000256" key="4">
    <source>
        <dbReference type="ARBA" id="ARBA00023172"/>
    </source>
</evidence>
<protein>
    <recommendedName>
        <fullName evidence="2 7">DNA repair protein RecO</fullName>
    </recommendedName>
    <alternativeName>
        <fullName evidence="6 7">Recombination protein O</fullName>
    </alternativeName>
</protein>
<comment type="similarity">
    <text evidence="1 7">Belongs to the RecO family.</text>
</comment>
<keyword evidence="10" id="KW-1185">Reference proteome</keyword>
<name>K0J7B5_AMPXN</name>
<dbReference type="HAMAP" id="MF_00201">
    <property type="entry name" value="RecO"/>
    <property type="match status" value="1"/>
</dbReference>
<evidence type="ECO:0000259" key="8">
    <source>
        <dbReference type="Pfam" id="PF11967"/>
    </source>
</evidence>
<organism evidence="9 10">
    <name type="scientific">Amphibacillus xylanus (strain ATCC 51415 / DSM 6626 / JCM 7361 / LMG 17667 / NBRC 15112 / Ep01)</name>
    <dbReference type="NCBI Taxonomy" id="698758"/>
    <lineage>
        <taxon>Bacteria</taxon>
        <taxon>Bacillati</taxon>
        <taxon>Bacillota</taxon>
        <taxon>Bacilli</taxon>
        <taxon>Bacillales</taxon>
        <taxon>Bacillaceae</taxon>
        <taxon>Amphibacillus</taxon>
    </lineage>
</organism>
<dbReference type="Pfam" id="PF02565">
    <property type="entry name" value="RecO_C"/>
    <property type="match status" value="1"/>
</dbReference>
<dbReference type="GO" id="GO:0006302">
    <property type="term" value="P:double-strand break repair"/>
    <property type="evidence" value="ECO:0007669"/>
    <property type="project" value="TreeGrafter"/>
</dbReference>
<dbReference type="eggNOG" id="COG1381">
    <property type="taxonomic scope" value="Bacteria"/>
</dbReference>
<dbReference type="KEGG" id="axl:AXY_11160"/>
<dbReference type="SUPFAM" id="SSF50249">
    <property type="entry name" value="Nucleic acid-binding proteins"/>
    <property type="match status" value="1"/>
</dbReference>
<evidence type="ECO:0000256" key="6">
    <source>
        <dbReference type="ARBA" id="ARBA00033409"/>
    </source>
</evidence>
<reference evidence="9 10" key="1">
    <citation type="submission" date="2011-01" db="EMBL/GenBank/DDBJ databases">
        <title>Whole genome sequence of Amphibacillus xylinus NBRC 15112.</title>
        <authorList>
            <person name="Nakazawa H."/>
            <person name="Katano Y."/>
            <person name="Nakamura S."/>
            <person name="Sasagawa M."/>
            <person name="Fukada J."/>
            <person name="Arai T."/>
            <person name="Sasakura N."/>
            <person name="Mochizuki D."/>
            <person name="Hosoyama A."/>
            <person name="Harada K."/>
            <person name="Horikawa H."/>
            <person name="Kato Y."/>
            <person name="Harada T."/>
            <person name="Sasaki K."/>
            <person name="Sekiguchi M."/>
            <person name="Hodoyama M."/>
            <person name="Nishiko R."/>
            <person name="Narita H."/>
            <person name="Hanamaki A."/>
            <person name="Hata C."/>
            <person name="Konno Y."/>
            <person name="Niimura Y."/>
            <person name="Yamazaki S."/>
            <person name="Fujita N."/>
        </authorList>
    </citation>
    <scope>NUCLEOTIDE SEQUENCE [LARGE SCALE GENOMIC DNA]</scope>
    <source>
        <strain evidence="10">ATCC 51415 / DSM 6626 / JCM 7361 / LMG 17667 / NBRC 15112 / Ep01</strain>
    </source>
</reference>
<sequence>MLEKVEGVIIRTQNYGETHLIATLLTDKLGKIGVLARGAKKPRSRMAAVTQLFIHGEYLVRLGRGLSILEQGDVVNSHRKIREDIFLTAYASYLAELTNVLVDEKQPNYYVYQQLLLTLQGITDFKDPLVLTLMYEMKLYNVAGFAPTIDRCQNCQRTDQINAFSIKEAGVLCQRCLAIDPNHRPINQTQYKLLKLFSEIDMNRVANINVKAENKEVIRQILEQYYETYGGLTLKSRKFLKQIHLLK</sequence>
<keyword evidence="4 7" id="KW-0233">DNA recombination</keyword>
<dbReference type="NCBIfam" id="TIGR00613">
    <property type="entry name" value="reco"/>
    <property type="match status" value="1"/>
</dbReference>
<dbReference type="GO" id="GO:0006310">
    <property type="term" value="P:DNA recombination"/>
    <property type="evidence" value="ECO:0007669"/>
    <property type="project" value="UniProtKB-UniRule"/>
</dbReference>
<evidence type="ECO:0000256" key="3">
    <source>
        <dbReference type="ARBA" id="ARBA00022763"/>
    </source>
</evidence>